<dbReference type="Pfam" id="PF04685">
    <property type="entry name" value="DUF608"/>
    <property type="match status" value="1"/>
</dbReference>
<dbReference type="Proteomes" id="UP000477311">
    <property type="component" value="Unassembled WGS sequence"/>
</dbReference>
<protein>
    <recommendedName>
        <fullName evidence="5">Twin-arginine translocation signal domain-containing protein</fullName>
    </recommendedName>
</protein>
<reference evidence="3 4" key="1">
    <citation type="submission" date="2020-02" db="EMBL/GenBank/DDBJ databases">
        <title>Draft genome sequence of Limisphaera ngatamarikiensis NGM72.4T, a thermophilic Verrucomicrobia grouped in subdivision 3.</title>
        <authorList>
            <person name="Carere C.R."/>
            <person name="Steen J."/>
            <person name="Hugenholtz P."/>
            <person name="Stott M.B."/>
        </authorList>
    </citation>
    <scope>NUCLEOTIDE SEQUENCE [LARGE SCALE GENOMIC DNA]</scope>
    <source>
        <strain evidence="3 4">NGM72.4</strain>
    </source>
</reference>
<dbReference type="Pfam" id="PF12215">
    <property type="entry name" value="Glyco_hydr_116N"/>
    <property type="match status" value="1"/>
</dbReference>
<comment type="caution">
    <text evidence="3">The sequence shown here is derived from an EMBL/GenBank/DDBJ whole genome shotgun (WGS) entry which is preliminary data.</text>
</comment>
<evidence type="ECO:0000259" key="2">
    <source>
        <dbReference type="Pfam" id="PF12215"/>
    </source>
</evidence>
<organism evidence="3 4">
    <name type="scientific">Limisphaera ngatamarikiensis</name>
    <dbReference type="NCBI Taxonomy" id="1324935"/>
    <lineage>
        <taxon>Bacteria</taxon>
        <taxon>Pseudomonadati</taxon>
        <taxon>Verrucomicrobiota</taxon>
        <taxon>Verrucomicrobiia</taxon>
        <taxon>Limisphaerales</taxon>
        <taxon>Limisphaeraceae</taxon>
        <taxon>Limisphaera</taxon>
    </lineage>
</organism>
<accession>A0A6M1RKL4</accession>
<keyword evidence="4" id="KW-1185">Reference proteome</keyword>
<dbReference type="GO" id="GO:0005975">
    <property type="term" value="P:carbohydrate metabolic process"/>
    <property type="evidence" value="ECO:0007669"/>
    <property type="project" value="InterPro"/>
</dbReference>
<evidence type="ECO:0000313" key="4">
    <source>
        <dbReference type="Proteomes" id="UP000477311"/>
    </source>
</evidence>
<dbReference type="PANTHER" id="PTHR12654:SF0">
    <property type="entry name" value="NON-LYSOSOMAL GLUCOSYLCERAMIDASE"/>
    <property type="match status" value="1"/>
</dbReference>
<evidence type="ECO:0000259" key="1">
    <source>
        <dbReference type="Pfam" id="PF04685"/>
    </source>
</evidence>
<feature type="domain" description="Glycosyl-hydrolase family 116 N-terminal" evidence="2">
    <location>
        <begin position="69"/>
        <end position="373"/>
    </location>
</feature>
<dbReference type="InterPro" id="IPR024462">
    <property type="entry name" value="GH116_N"/>
</dbReference>
<dbReference type="Gene3D" id="1.50.10.10">
    <property type="match status" value="1"/>
</dbReference>
<sequence>MARRPQARPGAGLPRREFLKWTTAGLAAAGAFPGTVRAASSKTISQSAVRRSRAGWSLVYEGDTLNRVAFPMGGIGAGMICLEGTGALSHVSLRHRPEIFHEPVLFAAVCIRNPTPIARVLEGPVPGWKKFGRPGTGNGAAGTTYGLPRFRTARFEARFPFATVQLSDPDLPLRVEITGWSPFEPGDADASSLPVAALEYRFVNRTGRSLDLVFSWNARNFMAVGRNPAAIRPVRGGFLLEGLAPRERGWEAGAFSACVDAPEVHVNHAWFRGGWWDPLTLAWKDIAEGRCVDRPPVTEGAPAPGASLFVPFSLAPRGDHKVVLRLAWYVGQTQLRYGRDPEGAPPPEPYRPWYAARFRNIDEVTDHWRDHYAALREQSQRFSDCFHASTLPAEVLEAVAANLTILKSPTVLRQDDGRFWAFEGCGDDAGCCHGSCTHVWNYAQAVAHLFPALERSLRETEFGPSQDEHGHQQFRSNLPIRPTVHDFHAAADGQLGGILKAYREWRISGDTNWLRQWWPRIRQSLEYCIATWDPHRRGWIERPHHNTYDIEFFGPEPMCTSMYLGALQAAVEMGRALGEDTEPYEELRNRGRLRMETDLWNGEYFFQKIEWDPNTPLPGADSPEAADLIRREGPKYQYGSGCLSDGVLGDWLTRMCGVPPVLDETKVRSHLRAVHRYNLKHDLTDHANPQRPAYACGNEGGLLLCTWPHGGMPSLPFVYSNEVWTGIEYQVASHLILLGELERGLEIVRTARSRYDGRVRNPFNEYECGHWYARALSSYGLLIACSGARYDAVEQVLYLRPRLKGDFRCFLATATGYGLVGIRRGRPFVDVHSGQINIREIRLET</sequence>
<dbReference type="EMBL" id="JAAKYA010000096">
    <property type="protein sequence ID" value="NGO40598.1"/>
    <property type="molecule type" value="Genomic_DNA"/>
</dbReference>
<dbReference type="GO" id="GO:0004553">
    <property type="term" value="F:hydrolase activity, hydrolyzing O-glycosyl compounds"/>
    <property type="evidence" value="ECO:0007669"/>
    <property type="project" value="InterPro"/>
</dbReference>
<proteinExistence type="predicted"/>
<dbReference type="PROSITE" id="PS51318">
    <property type="entry name" value="TAT"/>
    <property type="match status" value="1"/>
</dbReference>
<dbReference type="InterPro" id="IPR006311">
    <property type="entry name" value="TAT_signal"/>
</dbReference>
<evidence type="ECO:0000313" key="3">
    <source>
        <dbReference type="EMBL" id="NGO40598.1"/>
    </source>
</evidence>
<dbReference type="InterPro" id="IPR008928">
    <property type="entry name" value="6-hairpin_glycosidase_sf"/>
</dbReference>
<evidence type="ECO:0008006" key="5">
    <source>
        <dbReference type="Google" id="ProtNLM"/>
    </source>
</evidence>
<gene>
    <name evidence="3" type="ORF">G4L39_14520</name>
</gene>
<feature type="domain" description="Glycosyl-hydrolase family 116 catalytic region" evidence="1">
    <location>
        <begin position="483"/>
        <end position="781"/>
    </location>
</feature>
<dbReference type="SUPFAM" id="SSF48208">
    <property type="entry name" value="Six-hairpin glycosidases"/>
    <property type="match status" value="1"/>
</dbReference>
<dbReference type="InterPro" id="IPR012341">
    <property type="entry name" value="6hp_glycosidase-like_sf"/>
</dbReference>
<dbReference type="InterPro" id="IPR006775">
    <property type="entry name" value="GH116_catalytic"/>
</dbReference>
<dbReference type="PANTHER" id="PTHR12654">
    <property type="entry name" value="BILE ACID BETA-GLUCOSIDASE-RELATED"/>
    <property type="match status" value="1"/>
</dbReference>
<name>A0A6M1RKL4_9BACT</name>
<dbReference type="AlphaFoldDB" id="A0A6M1RKL4"/>
<dbReference type="InterPro" id="IPR052566">
    <property type="entry name" value="Non-lysos_glucosylceramidase"/>
</dbReference>
<dbReference type="RefSeq" id="WP_165109346.1">
    <property type="nucleotide sequence ID" value="NZ_JAAKYA010000096.1"/>
</dbReference>